<dbReference type="Pfam" id="PF00240">
    <property type="entry name" value="ubiquitin"/>
    <property type="match status" value="1"/>
</dbReference>
<dbReference type="Proteomes" id="UP000694580">
    <property type="component" value="Chromosome 8"/>
</dbReference>
<dbReference type="InterPro" id="IPR000626">
    <property type="entry name" value="Ubiquitin-like_dom"/>
</dbReference>
<dbReference type="AlphaFoldDB" id="A0AAY4ET31"/>
<dbReference type="InterPro" id="IPR029071">
    <property type="entry name" value="Ubiquitin-like_domsf"/>
</dbReference>
<reference evidence="8" key="2">
    <citation type="submission" date="2025-08" db="UniProtKB">
        <authorList>
            <consortium name="Ensembl"/>
        </authorList>
    </citation>
    <scope>IDENTIFICATION</scope>
</reference>
<name>A0AAY4ET31_9TELE</name>
<feature type="region of interest" description="Disordered" evidence="5">
    <location>
        <begin position="225"/>
        <end position="244"/>
    </location>
</feature>
<reference evidence="8 9" key="1">
    <citation type="submission" date="2020-06" db="EMBL/GenBank/DDBJ databases">
        <authorList>
            <consortium name="Wellcome Sanger Institute Data Sharing"/>
        </authorList>
    </citation>
    <scope>NUCLEOTIDE SEQUENCE [LARGE SCALE GENOMIC DNA]</scope>
</reference>
<evidence type="ECO:0000256" key="4">
    <source>
        <dbReference type="PROSITE-ProRule" id="PRU00449"/>
    </source>
</evidence>
<dbReference type="InterPro" id="IPR000058">
    <property type="entry name" value="Znf_AN1"/>
</dbReference>
<protein>
    <recommendedName>
        <fullName evidence="10">AN1-type zinc finger protein 4</fullName>
    </recommendedName>
</protein>
<dbReference type="PROSITE" id="PS50053">
    <property type="entry name" value="UBIQUITIN_2"/>
    <property type="match status" value="1"/>
</dbReference>
<dbReference type="PROSITE" id="PS51039">
    <property type="entry name" value="ZF_AN1"/>
    <property type="match status" value="1"/>
</dbReference>
<dbReference type="InterPro" id="IPR019956">
    <property type="entry name" value="Ubiquitin_dom"/>
</dbReference>
<sequence length="641" mass="70030">MAQKKEPPFLNNDNAGSVSYKLPFYETIELFIETLTGTCFELPVSPFETVISVKAKIQRLEGIPIAQQHLIWNNVELEDECCLHDYNITEGCTLKLVLAMRGGPINTRRVTVDDTVKEMAEYMDAGGEELWEKASSNKQMTFLVYREGDQLNFFRVVDHCDGTLTPVSESISGGGAYSMYADEEESDNSLLGQQALENSITMTKMKLLKAKMESMNLNKKPKKILKMKPRPPVGPRPCSSSIPPSRQQRYLQVLPQIGQCQASAVPLPPIRDQFHQLTPTGTTHLSHLPQGECSISRIRPPPKVSRLDLGRPKLIKDCVYPSLPVIGQPDGAMDDTIAKGDGDMLDEVQKQEGLPFSGLLQEPLSIDLPMQKDGSLDSLETISKQIPAAPLLSQAVESNSLGTWMFGGEGAGLSTLHLPSETLSSSPHIHHLPAPSLSLAPTTTNAFCSTKVASPSRHSEVTSSSDAWDITKLANKASRMPLGSVSGTELVGSLACRRNQEGLAGRLFGAGAALPANIHQFQEDLLRRLSPLQQPAASYVSSSTVGPSPMLTTSIRRLGTPTYHLPPVKALISSKKSSKHCFLCGKKTGLATSYECRCGNNFCASHRYAEIHDCTYDYKSTGRRFLQETNPLISAPKLPKI</sequence>
<keyword evidence="1" id="KW-0479">Metal-binding</keyword>
<dbReference type="InterPro" id="IPR053061">
    <property type="entry name" value="AN1-type_zinc_finger"/>
</dbReference>
<feature type="domain" description="AN1-type" evidence="7">
    <location>
        <begin position="575"/>
        <end position="622"/>
    </location>
</feature>
<proteinExistence type="predicted"/>
<accession>A0AAY4ET31</accession>
<dbReference type="GO" id="GO:0008270">
    <property type="term" value="F:zinc ion binding"/>
    <property type="evidence" value="ECO:0007669"/>
    <property type="project" value="UniProtKB-KW"/>
</dbReference>
<dbReference type="CDD" id="cd01802">
    <property type="entry name" value="Ubl_ZFAND4"/>
    <property type="match status" value="1"/>
</dbReference>
<evidence type="ECO:0000313" key="8">
    <source>
        <dbReference type="Ensembl" id="ENSDCDP00010060840.1"/>
    </source>
</evidence>
<evidence type="ECO:0000256" key="2">
    <source>
        <dbReference type="ARBA" id="ARBA00022771"/>
    </source>
</evidence>
<evidence type="ECO:0000256" key="1">
    <source>
        <dbReference type="ARBA" id="ARBA00022723"/>
    </source>
</evidence>
<evidence type="ECO:0000256" key="5">
    <source>
        <dbReference type="SAM" id="MobiDB-lite"/>
    </source>
</evidence>
<evidence type="ECO:0000259" key="7">
    <source>
        <dbReference type="PROSITE" id="PS51039"/>
    </source>
</evidence>
<gene>
    <name evidence="8" type="primary">ZFAND4</name>
</gene>
<dbReference type="PANTHER" id="PTHR46728">
    <property type="entry name" value="AN1-TYPE ZINC FINGER PROTEIN 4"/>
    <property type="match status" value="1"/>
</dbReference>
<dbReference type="GeneID" id="114795834"/>
<dbReference type="Pfam" id="PF01428">
    <property type="entry name" value="zf-AN1"/>
    <property type="match status" value="1"/>
</dbReference>
<dbReference type="SUPFAM" id="SSF54236">
    <property type="entry name" value="Ubiquitin-like"/>
    <property type="match status" value="1"/>
</dbReference>
<evidence type="ECO:0008006" key="10">
    <source>
        <dbReference type="Google" id="ProtNLM"/>
    </source>
</evidence>
<dbReference type="PANTHER" id="PTHR46728:SF1">
    <property type="entry name" value="AN1-TYPE ZINC FINGER PROTEIN 4"/>
    <property type="match status" value="1"/>
</dbReference>
<keyword evidence="2 4" id="KW-0863">Zinc-finger</keyword>
<dbReference type="Ensembl" id="ENSDCDT00010071592.1">
    <property type="protein sequence ID" value="ENSDCDP00010060840.1"/>
    <property type="gene ID" value="ENSDCDG00010033715.1"/>
</dbReference>
<organism evidence="8 9">
    <name type="scientific">Denticeps clupeoides</name>
    <name type="common">denticle herring</name>
    <dbReference type="NCBI Taxonomy" id="299321"/>
    <lineage>
        <taxon>Eukaryota</taxon>
        <taxon>Metazoa</taxon>
        <taxon>Chordata</taxon>
        <taxon>Craniata</taxon>
        <taxon>Vertebrata</taxon>
        <taxon>Euteleostomi</taxon>
        <taxon>Actinopterygii</taxon>
        <taxon>Neopterygii</taxon>
        <taxon>Teleostei</taxon>
        <taxon>Clupei</taxon>
        <taxon>Clupeiformes</taxon>
        <taxon>Denticipitoidei</taxon>
        <taxon>Denticipitidae</taxon>
        <taxon>Denticeps</taxon>
    </lineage>
</organism>
<reference evidence="8" key="3">
    <citation type="submission" date="2025-09" db="UniProtKB">
        <authorList>
            <consortium name="Ensembl"/>
        </authorList>
    </citation>
    <scope>IDENTIFICATION</scope>
</reference>
<dbReference type="SMART" id="SM00213">
    <property type="entry name" value="UBQ"/>
    <property type="match status" value="1"/>
</dbReference>
<dbReference type="Gene3D" id="3.10.20.90">
    <property type="entry name" value="Phosphatidylinositol 3-kinase Catalytic Subunit, Chain A, domain 1"/>
    <property type="match status" value="1"/>
</dbReference>
<keyword evidence="3" id="KW-0862">Zinc</keyword>
<evidence type="ECO:0000313" key="9">
    <source>
        <dbReference type="Proteomes" id="UP000694580"/>
    </source>
</evidence>
<keyword evidence="9" id="KW-1185">Reference proteome</keyword>
<feature type="domain" description="Ubiquitin-like" evidence="6">
    <location>
        <begin position="28"/>
        <end position="103"/>
    </location>
</feature>
<dbReference type="RefSeq" id="XP_028845350.1">
    <property type="nucleotide sequence ID" value="XM_028989517.1"/>
</dbReference>
<evidence type="ECO:0000256" key="3">
    <source>
        <dbReference type="ARBA" id="ARBA00022833"/>
    </source>
</evidence>
<dbReference type="PRINTS" id="PR00348">
    <property type="entry name" value="UBIQUITIN"/>
</dbReference>
<dbReference type="InterPro" id="IPR035896">
    <property type="entry name" value="AN1-like_Znf"/>
</dbReference>
<dbReference type="Gene3D" id="4.10.1110.10">
    <property type="entry name" value="AN1-like Zinc finger"/>
    <property type="match status" value="1"/>
</dbReference>
<evidence type="ECO:0000259" key="6">
    <source>
        <dbReference type="PROSITE" id="PS50053"/>
    </source>
</evidence>
<dbReference type="SUPFAM" id="SSF118310">
    <property type="entry name" value="AN1-like Zinc finger"/>
    <property type="match status" value="1"/>
</dbReference>
<dbReference type="SMART" id="SM00154">
    <property type="entry name" value="ZnF_AN1"/>
    <property type="match status" value="1"/>
</dbReference>
<dbReference type="GeneTree" id="ENSGT00940000155716"/>